<sequence length="287" mass="31848">MTTLKKTQNGTVPVSHIHVNLADASLHDKSPLPLYHRVYVVLRELIIGGHYQIGQILPAEAELMQKFGVSRITVKRALDELAAEKLVSRSRGRGTMVTQRNTSQSVGAPITASIEGLFTNLSQIADKTTVKIQSFEYLPAPAFVAQQLNLPADTVVQCASRVRYLNKQAFSHSVSYVIEPVGRTFTAKDLKSLALIDLLKRAGIVINRVQQAIGCTLADPDSAQLLNVQIGSPLLRLHRVFFDQNERAINFSQIHYPSDRFEYCMAWSRGSDDKLQIESGTRTSFSL</sequence>
<evidence type="ECO:0000313" key="5">
    <source>
        <dbReference type="EMBL" id="RUS67479.1"/>
    </source>
</evidence>
<dbReference type="GO" id="GO:0045892">
    <property type="term" value="P:negative regulation of DNA-templated transcription"/>
    <property type="evidence" value="ECO:0007669"/>
    <property type="project" value="TreeGrafter"/>
</dbReference>
<evidence type="ECO:0000256" key="2">
    <source>
        <dbReference type="ARBA" id="ARBA00023125"/>
    </source>
</evidence>
<dbReference type="CDD" id="cd07377">
    <property type="entry name" value="WHTH_GntR"/>
    <property type="match status" value="1"/>
</dbReference>
<dbReference type="SUPFAM" id="SSF46785">
    <property type="entry name" value="Winged helix' DNA-binding domain"/>
    <property type="match status" value="1"/>
</dbReference>
<dbReference type="SUPFAM" id="SSF64288">
    <property type="entry name" value="Chorismate lyase-like"/>
    <property type="match status" value="1"/>
</dbReference>
<accession>A0A433SFD6</accession>
<dbReference type="SMART" id="SM00866">
    <property type="entry name" value="UTRA"/>
    <property type="match status" value="1"/>
</dbReference>
<dbReference type="GO" id="GO:0003677">
    <property type="term" value="F:DNA binding"/>
    <property type="evidence" value="ECO:0007669"/>
    <property type="project" value="UniProtKB-KW"/>
</dbReference>
<dbReference type="GO" id="GO:0003700">
    <property type="term" value="F:DNA-binding transcription factor activity"/>
    <property type="evidence" value="ECO:0007669"/>
    <property type="project" value="InterPro"/>
</dbReference>
<evidence type="ECO:0000259" key="4">
    <source>
        <dbReference type="PROSITE" id="PS50949"/>
    </source>
</evidence>
<dbReference type="InterPro" id="IPR036390">
    <property type="entry name" value="WH_DNA-bd_sf"/>
</dbReference>
<keyword evidence="3" id="KW-0804">Transcription</keyword>
<proteinExistence type="predicted"/>
<dbReference type="AlphaFoldDB" id="A0A433SFD6"/>
<dbReference type="SMART" id="SM00345">
    <property type="entry name" value="HTH_GNTR"/>
    <property type="match status" value="1"/>
</dbReference>
<evidence type="ECO:0000313" key="6">
    <source>
        <dbReference type="Proteomes" id="UP000286947"/>
    </source>
</evidence>
<dbReference type="Pfam" id="PF00392">
    <property type="entry name" value="GntR"/>
    <property type="match status" value="1"/>
</dbReference>
<comment type="caution">
    <text evidence="5">The sequence shown here is derived from an EMBL/GenBank/DDBJ whole genome shotgun (WGS) entry which is preliminary data.</text>
</comment>
<dbReference type="InterPro" id="IPR050679">
    <property type="entry name" value="Bact_HTH_transcr_reg"/>
</dbReference>
<dbReference type="OrthoDB" id="8582866at2"/>
<dbReference type="InterPro" id="IPR036388">
    <property type="entry name" value="WH-like_DNA-bd_sf"/>
</dbReference>
<evidence type="ECO:0000256" key="3">
    <source>
        <dbReference type="ARBA" id="ARBA00023163"/>
    </source>
</evidence>
<dbReference type="RefSeq" id="WP_126979537.1">
    <property type="nucleotide sequence ID" value="NZ_PQSP01000002.1"/>
</dbReference>
<dbReference type="InterPro" id="IPR000524">
    <property type="entry name" value="Tscrpt_reg_HTH_GntR"/>
</dbReference>
<dbReference type="Gene3D" id="3.40.1410.10">
    <property type="entry name" value="Chorismate lyase-like"/>
    <property type="match status" value="1"/>
</dbReference>
<keyword evidence="6" id="KW-1185">Reference proteome</keyword>
<gene>
    <name evidence="5" type="primary">yvoA</name>
    <name evidence="5" type="ORF">CUZ56_01426</name>
</gene>
<dbReference type="InterPro" id="IPR011663">
    <property type="entry name" value="UTRA"/>
</dbReference>
<keyword evidence="2" id="KW-0238">DNA-binding</keyword>
<protein>
    <submittedName>
        <fullName evidence="5">HTH-type transcriptional repressor YvoA</fullName>
    </submittedName>
</protein>
<reference evidence="5 6" key="1">
    <citation type="submission" date="2018-01" db="EMBL/GenBank/DDBJ databases">
        <title>Saezia sanguinis gen. nov., sp. nov., in the order Burkholderiales isolated from human blood.</title>
        <authorList>
            <person name="Medina-Pascual M.J."/>
            <person name="Valdezate S."/>
            <person name="Monzon S."/>
            <person name="Cuesta I."/>
            <person name="Carrasco G."/>
            <person name="Villalon P."/>
            <person name="Saez-Nieto J.A."/>
        </authorList>
    </citation>
    <scope>NUCLEOTIDE SEQUENCE [LARGE SCALE GENOMIC DNA]</scope>
    <source>
        <strain evidence="5 6">CNM695-12</strain>
    </source>
</reference>
<dbReference type="EMBL" id="PQSP01000002">
    <property type="protein sequence ID" value="RUS67479.1"/>
    <property type="molecule type" value="Genomic_DNA"/>
</dbReference>
<name>A0A433SFD6_9BURK</name>
<dbReference type="PANTHER" id="PTHR44846">
    <property type="entry name" value="MANNOSYL-D-GLYCERATE TRANSPORT/METABOLISM SYSTEM REPRESSOR MNGR-RELATED"/>
    <property type="match status" value="1"/>
</dbReference>
<evidence type="ECO:0000256" key="1">
    <source>
        <dbReference type="ARBA" id="ARBA00023015"/>
    </source>
</evidence>
<organism evidence="5 6">
    <name type="scientific">Saezia sanguinis</name>
    <dbReference type="NCBI Taxonomy" id="1965230"/>
    <lineage>
        <taxon>Bacteria</taxon>
        <taxon>Pseudomonadati</taxon>
        <taxon>Pseudomonadota</taxon>
        <taxon>Betaproteobacteria</taxon>
        <taxon>Burkholderiales</taxon>
        <taxon>Saeziaceae</taxon>
        <taxon>Saezia</taxon>
    </lineage>
</organism>
<dbReference type="Pfam" id="PF07702">
    <property type="entry name" value="UTRA"/>
    <property type="match status" value="1"/>
</dbReference>
<dbReference type="PANTHER" id="PTHR44846:SF1">
    <property type="entry name" value="MANNOSYL-D-GLYCERATE TRANSPORT_METABOLISM SYSTEM REPRESSOR MNGR-RELATED"/>
    <property type="match status" value="1"/>
</dbReference>
<feature type="domain" description="HTH gntR-type" evidence="4">
    <location>
        <begin position="32"/>
        <end position="100"/>
    </location>
</feature>
<dbReference type="Gene3D" id="1.10.10.10">
    <property type="entry name" value="Winged helix-like DNA-binding domain superfamily/Winged helix DNA-binding domain"/>
    <property type="match status" value="1"/>
</dbReference>
<dbReference type="PRINTS" id="PR00035">
    <property type="entry name" value="HTHGNTR"/>
</dbReference>
<keyword evidence="1" id="KW-0805">Transcription regulation</keyword>
<dbReference type="InterPro" id="IPR028978">
    <property type="entry name" value="Chorismate_lyase_/UTRA_dom_sf"/>
</dbReference>
<dbReference type="Proteomes" id="UP000286947">
    <property type="component" value="Unassembled WGS sequence"/>
</dbReference>
<dbReference type="PROSITE" id="PS50949">
    <property type="entry name" value="HTH_GNTR"/>
    <property type="match status" value="1"/>
</dbReference>